<dbReference type="RefSeq" id="WP_068866573.1">
    <property type="nucleotide sequence ID" value="NZ_VDCI01000002.1"/>
</dbReference>
<dbReference type="EMBL" id="VDCI01000002">
    <property type="protein sequence ID" value="TNJ37253.1"/>
    <property type="molecule type" value="Genomic_DNA"/>
</dbReference>
<accession>A0A5C4S175</accession>
<protein>
    <submittedName>
        <fullName evidence="2">Uncharacterized protein</fullName>
    </submittedName>
</protein>
<keyword evidence="3" id="KW-1185">Reference proteome</keyword>
<name>A0A5C4S175_PROVB</name>
<keyword evidence="1" id="KW-0175">Coiled coil</keyword>
<evidence type="ECO:0000256" key="1">
    <source>
        <dbReference type="SAM" id="Coils"/>
    </source>
</evidence>
<reference evidence="2 3" key="1">
    <citation type="submission" date="2019-05" db="EMBL/GenBank/DDBJ databases">
        <title>Draft Whole-Genome sequence of the green sulfur bacterium Prosthecochloris vibrioformis DSM 260.</title>
        <authorList>
            <person name="Meyer T.E."/>
            <person name="Kyndt J.A."/>
        </authorList>
    </citation>
    <scope>NUCLEOTIDE SEQUENCE [LARGE SCALE GENOMIC DNA]</scope>
    <source>
        <strain evidence="2 3">DSM 260</strain>
    </source>
</reference>
<dbReference type="SUPFAM" id="SSF46966">
    <property type="entry name" value="Spectrin repeat"/>
    <property type="match status" value="1"/>
</dbReference>
<dbReference type="AlphaFoldDB" id="A0A5C4S175"/>
<proteinExistence type="predicted"/>
<gene>
    <name evidence="2" type="ORF">FGF68_03250</name>
</gene>
<sequence>MLNAIKRREELEAKITELETSLNILKQQLREEVEQEQHRDIDHLDEYLEEVVHRYGNLKDFWHIVGHELRERFARKKAAEQKKDTGV</sequence>
<evidence type="ECO:0000313" key="2">
    <source>
        <dbReference type="EMBL" id="TNJ37253.1"/>
    </source>
</evidence>
<feature type="coiled-coil region" evidence="1">
    <location>
        <begin position="1"/>
        <end position="35"/>
    </location>
</feature>
<dbReference type="Proteomes" id="UP000309544">
    <property type="component" value="Unassembled WGS sequence"/>
</dbReference>
<comment type="caution">
    <text evidence="2">The sequence shown here is derived from an EMBL/GenBank/DDBJ whole genome shotgun (WGS) entry which is preliminary data.</text>
</comment>
<evidence type="ECO:0000313" key="3">
    <source>
        <dbReference type="Proteomes" id="UP000309544"/>
    </source>
</evidence>
<organism evidence="2 3">
    <name type="scientific">Prosthecochloris vibrioformis</name>
    <name type="common">Chlorobium vibrioforme</name>
    <dbReference type="NCBI Taxonomy" id="1098"/>
    <lineage>
        <taxon>Bacteria</taxon>
        <taxon>Pseudomonadati</taxon>
        <taxon>Chlorobiota</taxon>
        <taxon>Chlorobiia</taxon>
        <taxon>Chlorobiales</taxon>
        <taxon>Chlorobiaceae</taxon>
        <taxon>Prosthecochloris</taxon>
    </lineage>
</organism>